<keyword evidence="2" id="KW-0813">Transport</keyword>
<dbReference type="NCBIfam" id="TIGR01730">
    <property type="entry name" value="RND_mfp"/>
    <property type="match status" value="1"/>
</dbReference>
<evidence type="ECO:0000259" key="5">
    <source>
        <dbReference type="Pfam" id="PF25973"/>
    </source>
</evidence>
<sequence length="388" mass="41520">MSRMVLTGPARGVRLSPLLLAALLAACGHGPSDAPVDAPQVDRDSIRFAPDSPQLQVLRSVAAEAAGTRQVPLPARLTWDDTRTAYLRAPLAGQVAQLVAAPGQPVRAGQTLAWISSPEFGQLQAEGARGEAELRQARQELARVRELHEAGIASGRELDEAEAGFAASRAEQARTHSLAQALGNGGRVDQRLPLRTPLDGILVERNISPGMSVSAESEQPLAVVSDPDHLWLLLDVPEHLAGQVRAGQEVRIEDAGGQPRQVPLQHVADYVDRETRVVQARAVLDNSGRRFKAGQYLRATLALPLPQGVAVPVSAVLLIDNRALVFVDEGEGRYRRQPVRSEDIGDGRAWVHDGLRAGQRVVVDGGLLLQQLLDQPRSGNDGSTQAAP</sequence>
<dbReference type="InterPro" id="IPR006143">
    <property type="entry name" value="RND_pump_MFP"/>
</dbReference>
<dbReference type="Gene3D" id="2.40.420.20">
    <property type="match status" value="1"/>
</dbReference>
<accession>A0ABT0SH47</accession>
<evidence type="ECO:0000256" key="1">
    <source>
        <dbReference type="ARBA" id="ARBA00009477"/>
    </source>
</evidence>
<dbReference type="SUPFAM" id="SSF111369">
    <property type="entry name" value="HlyD-like secretion proteins"/>
    <property type="match status" value="1"/>
</dbReference>
<name>A0ABT0SH47_9GAMM</name>
<evidence type="ECO:0000259" key="4">
    <source>
        <dbReference type="Pfam" id="PF25954"/>
    </source>
</evidence>
<dbReference type="InterPro" id="IPR058792">
    <property type="entry name" value="Beta-barrel_RND_2"/>
</dbReference>
<dbReference type="Proteomes" id="UP001431235">
    <property type="component" value="Unassembled WGS sequence"/>
</dbReference>
<dbReference type="Gene3D" id="1.10.287.470">
    <property type="entry name" value="Helix hairpin bin"/>
    <property type="match status" value="1"/>
</dbReference>
<dbReference type="InterPro" id="IPR058647">
    <property type="entry name" value="BSH_CzcB-like"/>
</dbReference>
<reference evidence="6 7" key="1">
    <citation type="submission" date="2021-08" db="EMBL/GenBank/DDBJ databases">
        <title>Novel members of of the genus Stenotrophomonas from differernt environment.</title>
        <authorList>
            <person name="Deng Y."/>
        </authorList>
    </citation>
    <scope>NUCLEOTIDE SEQUENCE [LARGE SCALE GENOMIC DNA]</scope>
    <source>
        <strain evidence="6 7">CPCC 101365</strain>
    </source>
</reference>
<keyword evidence="7" id="KW-1185">Reference proteome</keyword>
<evidence type="ECO:0000256" key="3">
    <source>
        <dbReference type="SAM" id="SignalP"/>
    </source>
</evidence>
<evidence type="ECO:0000313" key="7">
    <source>
        <dbReference type="Proteomes" id="UP001431235"/>
    </source>
</evidence>
<proteinExistence type="inferred from homology"/>
<dbReference type="Pfam" id="PF25954">
    <property type="entry name" value="Beta-barrel_RND_2"/>
    <property type="match status" value="1"/>
</dbReference>
<dbReference type="RefSeq" id="WP_250063819.1">
    <property type="nucleotide sequence ID" value="NZ_JAIKTS010000002.1"/>
</dbReference>
<keyword evidence="3" id="KW-0732">Signal</keyword>
<comment type="caution">
    <text evidence="6">The sequence shown here is derived from an EMBL/GenBank/DDBJ whole genome shotgun (WGS) entry which is preliminary data.</text>
</comment>
<evidence type="ECO:0000313" key="6">
    <source>
        <dbReference type="EMBL" id="MCL7714654.1"/>
    </source>
</evidence>
<feature type="domain" description="CzcB-like barrel-sandwich hybrid" evidence="5">
    <location>
        <begin position="83"/>
        <end position="218"/>
    </location>
</feature>
<comment type="similarity">
    <text evidence="1">Belongs to the membrane fusion protein (MFP) (TC 8.A.1) family.</text>
</comment>
<dbReference type="Gene3D" id="2.40.30.170">
    <property type="match status" value="1"/>
</dbReference>
<gene>
    <name evidence="6" type="ORF">K5L01_08365</name>
</gene>
<dbReference type="InterPro" id="IPR051909">
    <property type="entry name" value="MFP_Cation_Efflux"/>
</dbReference>
<organism evidence="6 7">
    <name type="scientific">Stenotrophomonas mori</name>
    <dbReference type="NCBI Taxonomy" id="2871096"/>
    <lineage>
        <taxon>Bacteria</taxon>
        <taxon>Pseudomonadati</taxon>
        <taxon>Pseudomonadota</taxon>
        <taxon>Gammaproteobacteria</taxon>
        <taxon>Lysobacterales</taxon>
        <taxon>Lysobacteraceae</taxon>
        <taxon>Stenotrophomonas</taxon>
    </lineage>
</organism>
<feature type="domain" description="CusB-like beta-barrel" evidence="4">
    <location>
        <begin position="230"/>
        <end position="302"/>
    </location>
</feature>
<protein>
    <submittedName>
        <fullName evidence="6">Efflux RND transporter periplasmic adaptor subunit</fullName>
    </submittedName>
</protein>
<feature type="signal peptide" evidence="3">
    <location>
        <begin position="1"/>
        <end position="21"/>
    </location>
</feature>
<dbReference type="PROSITE" id="PS51257">
    <property type="entry name" value="PROKAR_LIPOPROTEIN"/>
    <property type="match status" value="1"/>
</dbReference>
<dbReference type="PANTHER" id="PTHR30097:SF4">
    <property type="entry name" value="SLR6042 PROTEIN"/>
    <property type="match status" value="1"/>
</dbReference>
<dbReference type="PANTHER" id="PTHR30097">
    <property type="entry name" value="CATION EFFLUX SYSTEM PROTEIN CUSB"/>
    <property type="match status" value="1"/>
</dbReference>
<feature type="chain" id="PRO_5045523718" evidence="3">
    <location>
        <begin position="22"/>
        <end position="388"/>
    </location>
</feature>
<dbReference type="Pfam" id="PF25973">
    <property type="entry name" value="BSH_CzcB"/>
    <property type="match status" value="1"/>
</dbReference>
<evidence type="ECO:0000256" key="2">
    <source>
        <dbReference type="ARBA" id="ARBA00022448"/>
    </source>
</evidence>
<dbReference type="EMBL" id="JAIKTS010000002">
    <property type="protein sequence ID" value="MCL7714654.1"/>
    <property type="molecule type" value="Genomic_DNA"/>
</dbReference>